<keyword evidence="2" id="KW-1185">Reference proteome</keyword>
<dbReference type="RefSeq" id="WP_123661601.1">
    <property type="nucleotide sequence ID" value="NZ_RJKE01000001.1"/>
</dbReference>
<reference evidence="1 2" key="1">
    <citation type="submission" date="2018-11" db="EMBL/GenBank/DDBJ databases">
        <title>Sequencing the genomes of 1000 actinobacteria strains.</title>
        <authorList>
            <person name="Klenk H.-P."/>
        </authorList>
    </citation>
    <scope>NUCLEOTIDE SEQUENCE [LARGE SCALE GENOMIC DNA]</scope>
    <source>
        <strain evidence="1 2">DSM 44254</strain>
    </source>
</reference>
<dbReference type="EMBL" id="RJKE01000001">
    <property type="protein sequence ID" value="ROO82592.1"/>
    <property type="molecule type" value="Genomic_DNA"/>
</dbReference>
<dbReference type="Proteomes" id="UP000272400">
    <property type="component" value="Unassembled WGS sequence"/>
</dbReference>
<evidence type="ECO:0000313" key="1">
    <source>
        <dbReference type="EMBL" id="ROO82592.1"/>
    </source>
</evidence>
<dbReference type="OrthoDB" id="4870800at2"/>
<protein>
    <recommendedName>
        <fullName evidence="3">Excisionase family DNA binding protein</fullName>
    </recommendedName>
</protein>
<name>A0A3N1CMQ6_9ACTN</name>
<evidence type="ECO:0000313" key="2">
    <source>
        <dbReference type="Proteomes" id="UP000272400"/>
    </source>
</evidence>
<proteinExistence type="predicted"/>
<dbReference type="AlphaFoldDB" id="A0A3N1CMQ6"/>
<gene>
    <name evidence="1" type="ORF">EDD29_0073</name>
</gene>
<sequence length="80" mass="8781">MLLDPKDPLSEVIPLKTAAAAANVSERTIRRWVEAGHLELLTAPGLAGSWVTRRAVLECERDRHQAARRGRPGARVDSLT</sequence>
<evidence type="ECO:0008006" key="3">
    <source>
        <dbReference type="Google" id="ProtNLM"/>
    </source>
</evidence>
<organism evidence="1 2">
    <name type="scientific">Actinocorallia herbida</name>
    <dbReference type="NCBI Taxonomy" id="58109"/>
    <lineage>
        <taxon>Bacteria</taxon>
        <taxon>Bacillati</taxon>
        <taxon>Actinomycetota</taxon>
        <taxon>Actinomycetes</taxon>
        <taxon>Streptosporangiales</taxon>
        <taxon>Thermomonosporaceae</taxon>
        <taxon>Actinocorallia</taxon>
    </lineage>
</organism>
<accession>A0A3N1CMQ6</accession>
<comment type="caution">
    <text evidence="1">The sequence shown here is derived from an EMBL/GenBank/DDBJ whole genome shotgun (WGS) entry which is preliminary data.</text>
</comment>